<evidence type="ECO:0000256" key="2">
    <source>
        <dbReference type="ARBA" id="ARBA00022448"/>
    </source>
</evidence>
<evidence type="ECO:0000313" key="7">
    <source>
        <dbReference type="EMBL" id="EFD01102.1"/>
    </source>
</evidence>
<dbReference type="GO" id="GO:0016020">
    <property type="term" value="C:membrane"/>
    <property type="evidence" value="ECO:0007669"/>
    <property type="project" value="UniProtKB-SubCell"/>
</dbReference>
<organism evidence="7 8">
    <name type="scientific">Hungatella hathewayi DSM 13479</name>
    <dbReference type="NCBI Taxonomy" id="566550"/>
    <lineage>
        <taxon>Bacteria</taxon>
        <taxon>Bacillati</taxon>
        <taxon>Bacillota</taxon>
        <taxon>Clostridia</taxon>
        <taxon>Lachnospirales</taxon>
        <taxon>Lachnospiraceae</taxon>
        <taxon>Hungatella</taxon>
    </lineage>
</organism>
<dbReference type="PRINTS" id="PR00176">
    <property type="entry name" value="NANEUSMPORT"/>
</dbReference>
<dbReference type="CDD" id="cd10336">
    <property type="entry name" value="SLC6sbd_Tyt1-Like"/>
    <property type="match status" value="1"/>
</dbReference>
<dbReference type="AlphaFoldDB" id="D3AAQ6"/>
<feature type="transmembrane region" description="Helical" evidence="6">
    <location>
        <begin position="454"/>
        <end position="479"/>
    </location>
</feature>
<gene>
    <name evidence="7" type="ORF">CLOSTHATH_00677</name>
</gene>
<name>D3AAQ6_9FIRM</name>
<evidence type="ECO:0000256" key="5">
    <source>
        <dbReference type="ARBA" id="ARBA00023136"/>
    </source>
</evidence>
<dbReference type="InterPro" id="IPR047218">
    <property type="entry name" value="YocR/YhdH-like"/>
</dbReference>
<sequence length="485" mass="53395">MRIAISPIIQYNKKAVYQPPVFRFRPLAYTHEKRTYYWGLSLMKTNNKWASKMGFILATAGAAIGLGNLWKFPYLMGRNGGFPFLVAYLFFICILGVPVMITEMSLGRKTGKNPVLAYDTIHPHARIVGYFGVLAAFVILSYYAIIGGWIIKYFVSYATAFQAPADFAAFTAKPVEPLIWFFIFMLITGLICYFGVNGIEKASKFMMPALFVILIVIIIRGVTLPGAGEGLAFIFSPKFEAFNITSVSAALGQVFYSLSLCMGITITYGSYLNKEVSIPRSCMNIAALDTTIAVLAGIAIFPAVFASGLEPASGPSLIFVTLPKVFDALKGGTVFAALFFLLVLFAAVTSAVALLEVCASFVMGTWHWSRKKAVLLLATAIFLLGIPSSLSFGPLADISILNYNIFDFVCMLTDNIFLPLGGIFMCYYVAWKWSPKNLIAEIEQNGVRFRLAKIWIFLIKFITPVMVAIVTITGFIAIYHTVSGR</sequence>
<dbReference type="InterPro" id="IPR000175">
    <property type="entry name" value="Na/ntran_symport"/>
</dbReference>
<dbReference type="InterPro" id="IPR037272">
    <property type="entry name" value="SNS_sf"/>
</dbReference>
<feature type="transmembrane region" description="Helical" evidence="6">
    <location>
        <begin position="208"/>
        <end position="234"/>
    </location>
</feature>
<dbReference type="PROSITE" id="PS50267">
    <property type="entry name" value="NA_NEUROTRAN_SYMP_3"/>
    <property type="match status" value="1"/>
</dbReference>
<evidence type="ECO:0000313" key="8">
    <source>
        <dbReference type="Proteomes" id="UP000004968"/>
    </source>
</evidence>
<keyword evidence="5 6" id="KW-0472">Membrane</keyword>
<evidence type="ECO:0000256" key="4">
    <source>
        <dbReference type="ARBA" id="ARBA00022989"/>
    </source>
</evidence>
<evidence type="ECO:0000256" key="3">
    <source>
        <dbReference type="ARBA" id="ARBA00022692"/>
    </source>
</evidence>
<keyword evidence="2" id="KW-0813">Transport</keyword>
<dbReference type="HOGENOM" id="CLU_006855_3_4_9"/>
<proteinExistence type="predicted"/>
<feature type="transmembrane region" description="Helical" evidence="6">
    <location>
        <begin position="416"/>
        <end position="433"/>
    </location>
</feature>
<dbReference type="NCBIfam" id="NF037979">
    <property type="entry name" value="Na_transp"/>
    <property type="match status" value="1"/>
</dbReference>
<dbReference type="Proteomes" id="UP000004968">
    <property type="component" value="Unassembled WGS sequence"/>
</dbReference>
<feature type="transmembrane region" description="Helical" evidence="6">
    <location>
        <begin position="334"/>
        <end position="362"/>
    </location>
</feature>
<feature type="transmembrane region" description="Helical" evidence="6">
    <location>
        <begin position="285"/>
        <end position="305"/>
    </location>
</feature>
<keyword evidence="3 6" id="KW-0812">Transmembrane</keyword>
<dbReference type="Pfam" id="PF00209">
    <property type="entry name" value="SNF"/>
    <property type="match status" value="2"/>
</dbReference>
<dbReference type="Gene3D" id="1.20.1740.10">
    <property type="entry name" value="Amino acid/polyamine transporter I"/>
    <property type="match status" value="1"/>
</dbReference>
<dbReference type="PANTHER" id="PTHR42948:SF1">
    <property type="entry name" value="TRANSPORTER"/>
    <property type="match status" value="1"/>
</dbReference>
<dbReference type="PANTHER" id="PTHR42948">
    <property type="entry name" value="TRANSPORTER"/>
    <property type="match status" value="1"/>
</dbReference>
<comment type="caution">
    <text evidence="7">The sequence shown here is derived from an EMBL/GenBank/DDBJ whole genome shotgun (WGS) entry which is preliminary data.</text>
</comment>
<feature type="transmembrane region" description="Helical" evidence="6">
    <location>
        <begin position="178"/>
        <end position="196"/>
    </location>
</feature>
<feature type="transmembrane region" description="Helical" evidence="6">
    <location>
        <begin position="82"/>
        <end position="106"/>
    </location>
</feature>
<feature type="transmembrane region" description="Helical" evidence="6">
    <location>
        <begin position="127"/>
        <end position="151"/>
    </location>
</feature>
<accession>D3AAQ6</accession>
<dbReference type="SUPFAM" id="SSF161070">
    <property type="entry name" value="SNF-like"/>
    <property type="match status" value="1"/>
</dbReference>
<dbReference type="EMBL" id="ACIO01000042">
    <property type="protein sequence ID" value="EFD01102.1"/>
    <property type="molecule type" value="Genomic_DNA"/>
</dbReference>
<feature type="transmembrane region" description="Helical" evidence="6">
    <location>
        <begin position="254"/>
        <end position="273"/>
    </location>
</feature>
<keyword evidence="4 6" id="KW-1133">Transmembrane helix</keyword>
<feature type="transmembrane region" description="Helical" evidence="6">
    <location>
        <begin position="53"/>
        <end position="70"/>
    </location>
</feature>
<comment type="subcellular location">
    <subcellularLocation>
        <location evidence="1">Membrane</location>
        <topology evidence="1">Multi-pass membrane protein</topology>
    </subcellularLocation>
</comment>
<reference evidence="7 8" key="1">
    <citation type="submission" date="2010-01" db="EMBL/GenBank/DDBJ databases">
        <authorList>
            <person name="Weinstock G."/>
            <person name="Sodergren E."/>
            <person name="Clifton S."/>
            <person name="Fulton L."/>
            <person name="Fulton B."/>
            <person name="Courtney L."/>
            <person name="Fronick C."/>
            <person name="Harrison M."/>
            <person name="Strong C."/>
            <person name="Farmer C."/>
            <person name="Delahaunty K."/>
            <person name="Markovic C."/>
            <person name="Hall O."/>
            <person name="Minx P."/>
            <person name="Tomlinson C."/>
            <person name="Mitreva M."/>
            <person name="Nelson J."/>
            <person name="Hou S."/>
            <person name="Wollam A."/>
            <person name="Pepin K.H."/>
            <person name="Johnson M."/>
            <person name="Bhonagiri V."/>
            <person name="Nash W.E."/>
            <person name="Warren W."/>
            <person name="Chinwalla A."/>
            <person name="Mardis E.R."/>
            <person name="Wilson R.K."/>
        </authorList>
    </citation>
    <scope>NUCLEOTIDE SEQUENCE [LARGE SCALE GENOMIC DNA]</scope>
    <source>
        <strain evidence="7 8">DSM 13479</strain>
    </source>
</reference>
<evidence type="ECO:0000256" key="1">
    <source>
        <dbReference type="ARBA" id="ARBA00004141"/>
    </source>
</evidence>
<protein>
    <submittedName>
        <fullName evidence="7">Sodium:neurotransmitter symporter family protein</fullName>
    </submittedName>
</protein>
<evidence type="ECO:0000256" key="6">
    <source>
        <dbReference type="SAM" id="Phobius"/>
    </source>
</evidence>
<feature type="transmembrane region" description="Helical" evidence="6">
    <location>
        <begin position="374"/>
        <end position="396"/>
    </location>
</feature>